<proteinExistence type="predicted"/>
<feature type="region of interest" description="Disordered" evidence="1">
    <location>
        <begin position="300"/>
        <end position="346"/>
    </location>
</feature>
<keyword evidence="3" id="KW-1185">Reference proteome</keyword>
<accession>A0A2Z6GEC9</accession>
<evidence type="ECO:0000256" key="1">
    <source>
        <dbReference type="SAM" id="MobiDB-lite"/>
    </source>
</evidence>
<organism evidence="2 3">
    <name type="scientific">Ferriphaselus amnicola</name>
    <dbReference type="NCBI Taxonomy" id="1188319"/>
    <lineage>
        <taxon>Bacteria</taxon>
        <taxon>Pseudomonadati</taxon>
        <taxon>Pseudomonadota</taxon>
        <taxon>Betaproteobacteria</taxon>
        <taxon>Nitrosomonadales</taxon>
        <taxon>Gallionellaceae</taxon>
        <taxon>Ferriphaselus</taxon>
    </lineage>
</organism>
<sequence length="541" mass="61459">MPPLRFPYFTPDDRPWRIDWYGDVIFPGGINGRSQPNVQVAISPVRADPTSNDAMLSSRATESSIVQRFFPIGMLPYVRIGDVWQNGERKYSPDYQREQFSDLHITRASSKLIKAGQSVDEVFVLPLKQHPWHHLLTGSFCLSIELTEGRQIVIPTMELIRFYFGSSSELLHRLFMHDIKYEQLWEHQQYTIRTGRLHLKLARKLSGVSAADIGRIALSNVANRAACRIRISCQRDLLSGEKSAYPQTWFPFEGKTNLAVVGKWLPFGSKPDQTFVVYRIESCSHPFPFKTLSYEAADDGKVSKGSERQDGKSNNASPSDAHRRRAKTHKSQELSESDPGVSRTRKNFQFEANNRFPDLLCKEIWRERYETQDPPELWPAFTQENVELVSVGDPISTCNDVTSIDIIAAPMRAQLLEETKIQKFVRNGIDTKIKKERVAPDIVNVELITLPGYTHPVFSLPSLIDENGEIDPISVCEGGRGVERCRRGCFVEISAPSSKWSILVVEPKSTLCKEEVLVVENYELKRAMSILLAESKRITTE</sequence>
<protein>
    <submittedName>
        <fullName evidence="2">Uncharacterized protein</fullName>
    </submittedName>
</protein>
<dbReference type="EMBL" id="AP018738">
    <property type="protein sequence ID" value="BBE51993.1"/>
    <property type="molecule type" value="Genomic_DNA"/>
</dbReference>
<dbReference type="Proteomes" id="UP000033070">
    <property type="component" value="Chromosome"/>
</dbReference>
<dbReference type="STRING" id="1188319.OYT1_01388"/>
<feature type="compositionally biased region" description="Basic and acidic residues" evidence="1">
    <location>
        <begin position="300"/>
        <end position="311"/>
    </location>
</feature>
<reference evidence="2 3" key="1">
    <citation type="submission" date="2018-06" db="EMBL/GenBank/DDBJ databases">
        <title>OYT1 Genome Sequencing.</title>
        <authorList>
            <person name="Kato S."/>
            <person name="Itoh T."/>
            <person name="Ohkuma M."/>
        </authorList>
    </citation>
    <scope>NUCLEOTIDE SEQUENCE [LARGE SCALE GENOMIC DNA]</scope>
    <source>
        <strain evidence="2 3">OYT1</strain>
    </source>
</reference>
<gene>
    <name evidence="2" type="ORF">OYT1_ch2480</name>
</gene>
<evidence type="ECO:0000313" key="3">
    <source>
        <dbReference type="Proteomes" id="UP000033070"/>
    </source>
</evidence>
<name>A0A2Z6GEC9_9PROT</name>
<dbReference type="RefSeq" id="WP_062626575.1">
    <property type="nucleotide sequence ID" value="NZ_AP018738.1"/>
</dbReference>
<evidence type="ECO:0000313" key="2">
    <source>
        <dbReference type="EMBL" id="BBE51993.1"/>
    </source>
</evidence>
<dbReference type="AlphaFoldDB" id="A0A2Z6GEC9"/>
<dbReference type="KEGG" id="fam:OYT1_ch2480"/>